<dbReference type="GO" id="GO:0006750">
    <property type="term" value="P:glutathione biosynthetic process"/>
    <property type="evidence" value="ECO:0007669"/>
    <property type="project" value="UniProtKB-KW"/>
</dbReference>
<organism evidence="14 15">
    <name type="scientific">Eilatimonas milleporae</name>
    <dbReference type="NCBI Taxonomy" id="911205"/>
    <lineage>
        <taxon>Bacteria</taxon>
        <taxon>Pseudomonadati</taxon>
        <taxon>Pseudomonadota</taxon>
        <taxon>Alphaproteobacteria</taxon>
        <taxon>Kordiimonadales</taxon>
        <taxon>Kordiimonadaceae</taxon>
        <taxon>Eilatimonas</taxon>
    </lineage>
</organism>
<dbReference type="Gene3D" id="1.10.246.130">
    <property type="match status" value="1"/>
</dbReference>
<evidence type="ECO:0000256" key="7">
    <source>
        <dbReference type="ARBA" id="ARBA00023315"/>
    </source>
</evidence>
<dbReference type="GO" id="GO:0006751">
    <property type="term" value="P:glutathione catabolic process"/>
    <property type="evidence" value="ECO:0007669"/>
    <property type="project" value="UniProtKB-UniRule"/>
</dbReference>
<evidence type="ECO:0000256" key="3">
    <source>
        <dbReference type="ARBA" id="ARBA00009381"/>
    </source>
</evidence>
<dbReference type="UniPathway" id="UPA00204"/>
<evidence type="ECO:0000256" key="10">
    <source>
        <dbReference type="PIRSR" id="PIRSR600101-2"/>
    </source>
</evidence>
<comment type="catalytic activity">
    <reaction evidence="2 11">
        <text>glutathione + H2O = L-cysteinylglycine + L-glutamate</text>
        <dbReference type="Rhea" id="RHEA:28807"/>
        <dbReference type="ChEBI" id="CHEBI:15377"/>
        <dbReference type="ChEBI" id="CHEBI:29985"/>
        <dbReference type="ChEBI" id="CHEBI:57925"/>
        <dbReference type="ChEBI" id="CHEBI:61694"/>
        <dbReference type="EC" id="3.4.19.13"/>
    </reaction>
</comment>
<evidence type="ECO:0000256" key="6">
    <source>
        <dbReference type="ARBA" id="ARBA00023145"/>
    </source>
</evidence>
<feature type="signal peptide" evidence="13">
    <location>
        <begin position="1"/>
        <end position="34"/>
    </location>
</feature>
<dbReference type="SUPFAM" id="SSF56235">
    <property type="entry name" value="N-terminal nucleophile aminohydrolases (Ntn hydrolases)"/>
    <property type="match status" value="1"/>
</dbReference>
<gene>
    <name evidence="14" type="ORF">BXY39_2115</name>
</gene>
<comment type="caution">
    <text evidence="14">The sequence shown here is derived from an EMBL/GenBank/DDBJ whole genome shotgun (WGS) entry which is preliminary data.</text>
</comment>
<feature type="binding site" evidence="10">
    <location>
        <begin position="472"/>
        <end position="473"/>
    </location>
    <ligand>
        <name>L-glutamate</name>
        <dbReference type="ChEBI" id="CHEBI:29985"/>
    </ligand>
</feature>
<keyword evidence="6 11" id="KW-0865">Zymogen</keyword>
<feature type="binding site" evidence="10">
    <location>
        <position position="494"/>
    </location>
    <ligand>
        <name>L-glutamate</name>
        <dbReference type="ChEBI" id="CHEBI:29985"/>
    </ligand>
</feature>
<comment type="pathway">
    <text evidence="11">Sulfur metabolism; glutathione metabolism.</text>
</comment>
<dbReference type="EC" id="3.4.19.13" evidence="11"/>
<feature type="chain" id="PRO_5018069542" description="Glutathione hydrolase proenzyme" evidence="13">
    <location>
        <begin position="35"/>
        <end position="596"/>
    </location>
</feature>
<comment type="catalytic activity">
    <reaction evidence="8 11">
        <text>an N-terminal (5-L-glutamyl)-[peptide] + an alpha-amino acid = 5-L-glutamyl amino acid + an N-terminal L-alpha-aminoacyl-[peptide]</text>
        <dbReference type="Rhea" id="RHEA:23904"/>
        <dbReference type="Rhea" id="RHEA-COMP:9780"/>
        <dbReference type="Rhea" id="RHEA-COMP:9795"/>
        <dbReference type="ChEBI" id="CHEBI:77644"/>
        <dbReference type="ChEBI" id="CHEBI:78597"/>
        <dbReference type="ChEBI" id="CHEBI:78599"/>
        <dbReference type="ChEBI" id="CHEBI:78608"/>
        <dbReference type="EC" id="2.3.2.2"/>
    </reaction>
</comment>
<proteinExistence type="inferred from homology"/>
<feature type="binding site" evidence="10">
    <location>
        <position position="124"/>
    </location>
    <ligand>
        <name>L-glutamate</name>
        <dbReference type="ChEBI" id="CHEBI:29985"/>
    </ligand>
</feature>
<dbReference type="EMBL" id="REFR01000011">
    <property type="protein sequence ID" value="RMB08020.1"/>
    <property type="molecule type" value="Genomic_DNA"/>
</dbReference>
<keyword evidence="4 11" id="KW-0808">Transferase</keyword>
<keyword evidence="7 11" id="KW-0012">Acyltransferase</keyword>
<keyword evidence="13" id="KW-0732">Signal</keyword>
<keyword evidence="5 11" id="KW-0378">Hydrolase</keyword>
<feature type="active site" description="Nucleophile" evidence="9">
    <location>
        <position position="401"/>
    </location>
</feature>
<reference evidence="14 15" key="1">
    <citation type="submission" date="2018-10" db="EMBL/GenBank/DDBJ databases">
        <title>Genomic Encyclopedia of Archaeal and Bacterial Type Strains, Phase II (KMG-II): from individual species to whole genera.</title>
        <authorList>
            <person name="Goeker M."/>
        </authorList>
    </citation>
    <scope>NUCLEOTIDE SEQUENCE [LARGE SCALE GENOMIC DNA]</scope>
    <source>
        <strain evidence="14 15">DSM 25217</strain>
    </source>
</reference>
<dbReference type="PANTHER" id="PTHR43199:SF1">
    <property type="entry name" value="GLUTATHIONE HYDROLASE PROENZYME"/>
    <property type="match status" value="1"/>
</dbReference>
<dbReference type="InterPro" id="IPR043137">
    <property type="entry name" value="GGT_ssub_C"/>
</dbReference>
<comment type="subunit">
    <text evidence="11">This enzyme consists of two polypeptide chains, which are synthesized in precursor form from a single polypeptide.</text>
</comment>
<dbReference type="Gene3D" id="3.60.20.40">
    <property type="match status" value="1"/>
</dbReference>
<dbReference type="InterPro" id="IPR000101">
    <property type="entry name" value="GGT_peptidase"/>
</dbReference>
<dbReference type="Proteomes" id="UP000271227">
    <property type="component" value="Unassembled WGS sequence"/>
</dbReference>
<comment type="catalytic activity">
    <reaction evidence="1 11">
        <text>an S-substituted glutathione + H2O = an S-substituted L-cysteinylglycine + L-glutamate</text>
        <dbReference type="Rhea" id="RHEA:59468"/>
        <dbReference type="ChEBI" id="CHEBI:15377"/>
        <dbReference type="ChEBI" id="CHEBI:29985"/>
        <dbReference type="ChEBI" id="CHEBI:90779"/>
        <dbReference type="ChEBI" id="CHEBI:143103"/>
        <dbReference type="EC" id="3.4.19.13"/>
    </reaction>
</comment>
<sequence length="596" mass="63399">MRRIFTPVKAFCTFTLMTLTAFFTLFTAFNGAVAQPAAREGALISYRSAQHPVLAENGMVVSQDGFASQAGLEVLRAGGNAIDAAVATGFALAVTHPQAGNLGGGGFLLAYIAAEDRVIALDYREMAPKGASRDMFLGDDGAVDNDRARFSYLSSGVPGTVMGLLRALDAYGTLPRATVMAPAIRLAEDGFAMTWPLYESLSRYQKRLKSDAASAAYFFKPDGSAYKPGEVFRQPDLAKTLKTIAGSGADGFYKGWVADAIVETMGRNGGLITHGDLASYVAKERTPVSGTFRDFRVVSMPPPSSGGVHIVQMLNVLEGWDLAGLGHNSAAYLHRLAETMKYAYADRSKYLGDPDFTPVPVAALTDKDYAARIRARIDVDKATPSTEIGPAPTLADESPDTTHYSTADRWGNMVANTYTLNFTYGNGKSVAGAGFLLNNEMDDFSAKPGVPNAFGLLGGEANAIAPGKRPLSSMTPTLLFRDGRPFMATGAPGGSRIITAVLQVILNATAFDMNAMEAVAAPRIHHQWFPDRLFMEPGHSVDTRALLAAMGQAVKADPRDGFDFVIGSTQTIVRNPDGILMGAPDPRRPGSSAAAY</sequence>
<dbReference type="InterPro" id="IPR043138">
    <property type="entry name" value="GGT_lsub"/>
</dbReference>
<evidence type="ECO:0000256" key="11">
    <source>
        <dbReference type="RuleBase" id="RU368036"/>
    </source>
</evidence>
<dbReference type="Pfam" id="PF01019">
    <property type="entry name" value="G_glu_transpept"/>
    <property type="match status" value="1"/>
</dbReference>
<keyword evidence="15" id="KW-1185">Reference proteome</keyword>
<evidence type="ECO:0000313" key="15">
    <source>
        <dbReference type="Proteomes" id="UP000271227"/>
    </source>
</evidence>
<evidence type="ECO:0000256" key="2">
    <source>
        <dbReference type="ARBA" id="ARBA00001089"/>
    </source>
</evidence>
<dbReference type="FunCoup" id="A0A3M0CHL0">
    <property type="interactions" value="262"/>
</dbReference>
<feature type="region of interest" description="Disordered" evidence="12">
    <location>
        <begin position="384"/>
        <end position="403"/>
    </location>
</feature>
<dbReference type="EC" id="2.3.2.2" evidence="11"/>
<keyword evidence="11" id="KW-0317">Glutathione biosynthesis</keyword>
<dbReference type="InParanoid" id="A0A3M0CHL0"/>
<dbReference type="InterPro" id="IPR029055">
    <property type="entry name" value="Ntn_hydrolases_N"/>
</dbReference>
<dbReference type="PRINTS" id="PR01210">
    <property type="entry name" value="GGTRANSPTASE"/>
</dbReference>
<evidence type="ECO:0000256" key="9">
    <source>
        <dbReference type="PIRSR" id="PIRSR600101-1"/>
    </source>
</evidence>
<feature type="binding site" evidence="10">
    <location>
        <position position="443"/>
    </location>
    <ligand>
        <name>L-glutamate</name>
        <dbReference type="ChEBI" id="CHEBI:29985"/>
    </ligand>
</feature>
<comment type="PTM">
    <text evidence="11">Cleaved by autocatalysis into a large and a small subunit.</text>
</comment>
<dbReference type="PANTHER" id="PTHR43199">
    <property type="entry name" value="GLUTATHIONE HYDROLASE"/>
    <property type="match status" value="1"/>
</dbReference>
<dbReference type="GO" id="GO:0036374">
    <property type="term" value="F:glutathione hydrolase activity"/>
    <property type="evidence" value="ECO:0007669"/>
    <property type="project" value="UniProtKB-UniRule"/>
</dbReference>
<evidence type="ECO:0000256" key="12">
    <source>
        <dbReference type="SAM" id="MobiDB-lite"/>
    </source>
</evidence>
<evidence type="ECO:0000256" key="8">
    <source>
        <dbReference type="ARBA" id="ARBA00047417"/>
    </source>
</evidence>
<dbReference type="NCBIfam" id="TIGR00066">
    <property type="entry name" value="g_glut_trans"/>
    <property type="match status" value="1"/>
</dbReference>
<evidence type="ECO:0000256" key="5">
    <source>
        <dbReference type="ARBA" id="ARBA00022801"/>
    </source>
</evidence>
<comment type="similarity">
    <text evidence="3 11">Belongs to the gamma-glutamyltransferase family.</text>
</comment>
<name>A0A3M0CHL0_9PROT</name>
<feature type="region of interest" description="Disordered" evidence="12">
    <location>
        <begin position="577"/>
        <end position="596"/>
    </location>
</feature>
<evidence type="ECO:0000256" key="1">
    <source>
        <dbReference type="ARBA" id="ARBA00001049"/>
    </source>
</evidence>
<protein>
    <recommendedName>
        <fullName evidence="11">Glutathione hydrolase proenzyme</fullName>
        <ecNumber evidence="11">2.3.2.2</ecNumber>
        <ecNumber evidence="11">3.4.19.13</ecNumber>
    </recommendedName>
    <component>
        <recommendedName>
            <fullName evidence="11">Glutathione hydrolase large chain</fullName>
        </recommendedName>
    </component>
    <component>
        <recommendedName>
            <fullName evidence="11">Glutathione hydrolase small chain</fullName>
        </recommendedName>
    </component>
</protein>
<evidence type="ECO:0000256" key="4">
    <source>
        <dbReference type="ARBA" id="ARBA00022679"/>
    </source>
</evidence>
<evidence type="ECO:0000313" key="14">
    <source>
        <dbReference type="EMBL" id="RMB08020.1"/>
    </source>
</evidence>
<dbReference type="AlphaFoldDB" id="A0A3M0CHL0"/>
<dbReference type="GO" id="GO:0103068">
    <property type="term" value="F:leukotriene C4 gamma-glutamyl transferase activity"/>
    <property type="evidence" value="ECO:0007669"/>
    <property type="project" value="UniProtKB-EC"/>
</dbReference>
<feature type="binding site" evidence="10">
    <location>
        <begin position="419"/>
        <end position="421"/>
    </location>
    <ligand>
        <name>L-glutamate</name>
        <dbReference type="ChEBI" id="CHEBI:29985"/>
    </ligand>
</feature>
<dbReference type="InterPro" id="IPR051792">
    <property type="entry name" value="GGT_bact"/>
</dbReference>
<accession>A0A3M0CHL0</accession>
<evidence type="ECO:0000256" key="13">
    <source>
        <dbReference type="SAM" id="SignalP"/>
    </source>
</evidence>